<evidence type="ECO:0000256" key="1">
    <source>
        <dbReference type="ARBA" id="ARBA00022679"/>
    </source>
</evidence>
<dbReference type="InterPro" id="IPR036095">
    <property type="entry name" value="PTS_EIIB-like_sf"/>
</dbReference>
<protein>
    <submittedName>
        <fullName evidence="7">Ascorbate 6-phosphate lactonase</fullName>
    </submittedName>
</protein>
<keyword evidence="3" id="KW-0805">Transcription regulation</keyword>
<proteinExistence type="predicted"/>
<dbReference type="OrthoDB" id="369398at2"/>
<keyword evidence="1" id="KW-0808">Transferase</keyword>
<keyword evidence="8" id="KW-1185">Reference proteome</keyword>
<evidence type="ECO:0000259" key="6">
    <source>
        <dbReference type="PROSITE" id="PS51372"/>
    </source>
</evidence>
<dbReference type="RefSeq" id="WP_067064114.1">
    <property type="nucleotide sequence ID" value="NZ_CP014699.1"/>
</dbReference>
<dbReference type="PANTHER" id="PTHR30185:SF18">
    <property type="entry name" value="TRANSCRIPTIONAL REGULATOR MTLR"/>
    <property type="match status" value="1"/>
</dbReference>
<evidence type="ECO:0000256" key="4">
    <source>
        <dbReference type="ARBA" id="ARBA00023163"/>
    </source>
</evidence>
<dbReference type="InterPro" id="IPR036388">
    <property type="entry name" value="WH-like_DNA-bd_sf"/>
</dbReference>
<evidence type="ECO:0000256" key="3">
    <source>
        <dbReference type="ARBA" id="ARBA00023015"/>
    </source>
</evidence>
<dbReference type="InterPro" id="IPR050661">
    <property type="entry name" value="BglG_antiterminators"/>
</dbReference>
<dbReference type="InterPro" id="IPR013011">
    <property type="entry name" value="PTS_EIIB_2"/>
</dbReference>
<dbReference type="Proteomes" id="UP000077317">
    <property type="component" value="Chromosome"/>
</dbReference>
<name>A0A172Q980_9STRE</name>
<dbReference type="KEGG" id="spat:A0O21_08225"/>
<reference evidence="8" key="2">
    <citation type="submission" date="2016-03" db="EMBL/GenBank/DDBJ databases">
        <title>Streptococcus antelopensis sp. nov., isolated from the feces of the Tibetan antelope (Pantholops hodgsonii) in Hoh Xil National Nature Reserve, Qinghai, China.</title>
        <authorList>
            <person name="Bai X."/>
        </authorList>
    </citation>
    <scope>NUCLEOTIDE SEQUENCE [LARGE SCALE GENOMIC DNA]</scope>
    <source>
        <strain evidence="8">TA 26</strain>
    </source>
</reference>
<dbReference type="GO" id="GO:0006355">
    <property type="term" value="P:regulation of DNA-templated transcription"/>
    <property type="evidence" value="ECO:0007669"/>
    <property type="project" value="InterPro"/>
</dbReference>
<dbReference type="GO" id="GO:0009401">
    <property type="term" value="P:phosphoenolpyruvate-dependent sugar phosphotransferase system"/>
    <property type="evidence" value="ECO:0007669"/>
    <property type="project" value="InterPro"/>
</dbReference>
<evidence type="ECO:0000313" key="7">
    <source>
        <dbReference type="EMBL" id="AND79988.1"/>
    </source>
</evidence>
<dbReference type="SUPFAM" id="SSF52794">
    <property type="entry name" value="PTS system IIB component-like"/>
    <property type="match status" value="1"/>
</dbReference>
<reference evidence="7 8" key="1">
    <citation type="journal article" date="2016" name="Int. J. Syst. Evol. Microbiol.">
        <title>Streptococcuspantholopis sp. nov., isolated from faeces of the Tibetan antelope (Pantholops hodgsonii).</title>
        <authorList>
            <person name="Bai X."/>
            <person name="Xiong Y."/>
            <person name="Lu S."/>
            <person name="Jin D."/>
            <person name="Lai X."/>
            <person name="Yang J."/>
            <person name="Niu L."/>
            <person name="Hu S."/>
            <person name="Meng X."/>
            <person name="Pu J."/>
            <person name="Ye C."/>
            <person name="Xu J."/>
        </authorList>
    </citation>
    <scope>NUCLEOTIDE SEQUENCE [LARGE SCALE GENOMIC DNA]</scope>
    <source>
        <strain evidence="7 8">TA 26</strain>
    </source>
</reference>
<gene>
    <name evidence="7" type="ORF">A0O21_08225</name>
</gene>
<dbReference type="EMBL" id="CP014699">
    <property type="protein sequence ID" value="AND79988.1"/>
    <property type="molecule type" value="Genomic_DNA"/>
</dbReference>
<dbReference type="GO" id="GO:0008982">
    <property type="term" value="F:protein-N(PI)-phosphohistidine-sugar phosphotransferase activity"/>
    <property type="evidence" value="ECO:0007669"/>
    <property type="project" value="InterPro"/>
</dbReference>
<dbReference type="InterPro" id="IPR011608">
    <property type="entry name" value="PRD"/>
</dbReference>
<dbReference type="Gene3D" id="1.10.1790.10">
    <property type="entry name" value="PRD domain"/>
    <property type="match status" value="1"/>
</dbReference>
<dbReference type="Gene3D" id="1.10.10.10">
    <property type="entry name" value="Winged helix-like DNA-binding domain superfamily/Winged helix DNA-binding domain"/>
    <property type="match status" value="1"/>
</dbReference>
<sequence>MIILDKKSYALLSYLLSLDEPETVMAISKKLNQSRRKIYYHLEKINAALPAGMEKIVSYPRVGIVLNEEQKTVCQELLEQLDDYSYVMSVEERIQLTLTYIAVSKDRVTIDQLMQLNAVSRNTILNDLNDIRRKLMTDEYDIQLQVTKSSGYYLKCHPLSKIQFLYRLLYTIYTEGNKNFVDIIREKIIDLTGFNSYFSDEVTVYLQQRLASAQKSLGKTLNAQDSQFMVQVLPYLLLSYRSIDLTEAEKEAVKRDFSMTWQRKEYQLAREIADGLSSSFALQLDDVEISLIAMLLLSFRKDRDSHLESRDYDEMRATLEAFLKEIQMRYGLSFKHHDYLLNQLLTHCKAMLYRKTYGVLSVNPLTKHIKEKYGDLFAMTKSCVPLLEEAWLIRMTDDDTAYLTIHLGGELQKKQDTVSYQKKAVLVCDEGIGVQKLLLSQCRTHLHNCQIDAVLTSEQFHSVNDIIEADLVISTSDALDSRIPWIVVNPIMNDDDIIKLKRFVKNQGSQTESLFSQKLEKCLQGYISNAKDRYALKAQIEKIVGEELASLTDLE</sequence>
<feature type="domain" description="PTS EIIB type-2" evidence="5">
    <location>
        <begin position="422"/>
        <end position="512"/>
    </location>
</feature>
<evidence type="ECO:0000313" key="8">
    <source>
        <dbReference type="Proteomes" id="UP000077317"/>
    </source>
</evidence>
<feature type="domain" description="PRD" evidence="6">
    <location>
        <begin position="197"/>
        <end position="306"/>
    </location>
</feature>
<evidence type="ECO:0000259" key="5">
    <source>
        <dbReference type="PROSITE" id="PS51099"/>
    </source>
</evidence>
<dbReference type="PROSITE" id="PS51099">
    <property type="entry name" value="PTS_EIIB_TYPE_2"/>
    <property type="match status" value="1"/>
</dbReference>
<dbReference type="PANTHER" id="PTHR30185">
    <property type="entry name" value="CRYPTIC BETA-GLUCOSIDE BGL OPERON ANTITERMINATOR"/>
    <property type="match status" value="1"/>
</dbReference>
<dbReference type="AlphaFoldDB" id="A0A172Q980"/>
<feature type="domain" description="PRD" evidence="6">
    <location>
        <begin position="310"/>
        <end position="417"/>
    </location>
</feature>
<dbReference type="STRING" id="1811193.A0O21_08225"/>
<dbReference type="CDD" id="cd05568">
    <property type="entry name" value="PTS_IIB_bgl_like"/>
    <property type="match status" value="1"/>
</dbReference>
<dbReference type="SUPFAM" id="SSF63520">
    <property type="entry name" value="PTS-regulatory domain, PRD"/>
    <property type="match status" value="1"/>
</dbReference>
<accession>A0A172Q980</accession>
<evidence type="ECO:0000256" key="2">
    <source>
        <dbReference type="ARBA" id="ARBA00022737"/>
    </source>
</evidence>
<keyword evidence="2" id="KW-0677">Repeat</keyword>
<dbReference type="InterPro" id="IPR036634">
    <property type="entry name" value="PRD_sf"/>
</dbReference>
<dbReference type="PROSITE" id="PS51372">
    <property type="entry name" value="PRD_2"/>
    <property type="match status" value="2"/>
</dbReference>
<organism evidence="7 8">
    <name type="scientific">Streptococcus pantholopis</name>
    <dbReference type="NCBI Taxonomy" id="1811193"/>
    <lineage>
        <taxon>Bacteria</taxon>
        <taxon>Bacillati</taxon>
        <taxon>Bacillota</taxon>
        <taxon>Bacilli</taxon>
        <taxon>Lactobacillales</taxon>
        <taxon>Streptococcaceae</taxon>
        <taxon>Streptococcus</taxon>
    </lineage>
</organism>
<keyword evidence="4" id="KW-0804">Transcription</keyword>
<dbReference type="Pfam" id="PF00874">
    <property type="entry name" value="PRD"/>
    <property type="match status" value="1"/>
</dbReference>